<accession>W7KZG5</accession>
<proteinExistence type="predicted"/>
<reference evidence="3" key="1">
    <citation type="submission" date="2013-03" db="EMBL/GenBank/DDBJ databases">
        <title>Draft genome sequence of Bacillus firmus DS1.</title>
        <authorList>
            <person name="Peng D."/>
            <person name="Zhu L."/>
            <person name="Sun M."/>
        </authorList>
    </citation>
    <scope>NUCLEOTIDE SEQUENCE [LARGE SCALE GENOMIC DNA]</scope>
    <source>
        <strain evidence="3">DS1</strain>
    </source>
</reference>
<dbReference type="InterPro" id="IPR036388">
    <property type="entry name" value="WH-like_DNA-bd_sf"/>
</dbReference>
<protein>
    <submittedName>
        <fullName evidence="2">Excisionase</fullName>
    </submittedName>
</protein>
<feature type="domain" description="Helix-turn-helix" evidence="1">
    <location>
        <begin position="19"/>
        <end position="67"/>
    </location>
</feature>
<dbReference type="InterPro" id="IPR041657">
    <property type="entry name" value="HTH_17"/>
</dbReference>
<dbReference type="AlphaFoldDB" id="W7KZG5"/>
<dbReference type="NCBIfam" id="TIGR01764">
    <property type="entry name" value="excise"/>
    <property type="match status" value="1"/>
</dbReference>
<dbReference type="PATRIC" id="fig|1307436.3.peg.912"/>
<dbReference type="Gene3D" id="1.10.10.10">
    <property type="entry name" value="Winged helix-like DNA-binding domain superfamily/Winged helix DNA-binding domain"/>
    <property type="match status" value="1"/>
</dbReference>
<evidence type="ECO:0000259" key="1">
    <source>
        <dbReference type="Pfam" id="PF12728"/>
    </source>
</evidence>
<dbReference type="GO" id="GO:0003677">
    <property type="term" value="F:DNA binding"/>
    <property type="evidence" value="ECO:0007669"/>
    <property type="project" value="InterPro"/>
</dbReference>
<dbReference type="Pfam" id="PF12728">
    <property type="entry name" value="HTH_17"/>
    <property type="match status" value="1"/>
</dbReference>
<comment type="caution">
    <text evidence="2">The sequence shown here is derived from an EMBL/GenBank/DDBJ whole genome shotgun (WGS) entry which is preliminary data.</text>
</comment>
<name>W7KZG5_CYTFI</name>
<dbReference type="EMBL" id="APVL01000002">
    <property type="protein sequence ID" value="EWG12715.1"/>
    <property type="molecule type" value="Genomic_DNA"/>
</dbReference>
<gene>
    <name evidence="2" type="ORF">PBF_04230</name>
</gene>
<organism evidence="2 3">
    <name type="scientific">Cytobacillus firmus DS1</name>
    <dbReference type="NCBI Taxonomy" id="1307436"/>
    <lineage>
        <taxon>Bacteria</taxon>
        <taxon>Bacillati</taxon>
        <taxon>Bacillota</taxon>
        <taxon>Bacilli</taxon>
        <taxon>Bacillales</taxon>
        <taxon>Bacillaceae</taxon>
        <taxon>Cytobacillus</taxon>
    </lineage>
</organism>
<dbReference type="SUPFAM" id="SSF46955">
    <property type="entry name" value="Putative DNA-binding domain"/>
    <property type="match status" value="1"/>
</dbReference>
<evidence type="ECO:0000313" key="3">
    <source>
        <dbReference type="Proteomes" id="UP000019270"/>
    </source>
</evidence>
<dbReference type="Proteomes" id="UP000019270">
    <property type="component" value="Unassembled WGS sequence"/>
</dbReference>
<sequence>MDLKKLIAKEHLKMQRKTLTAQEVAEYIGVHPDTIYTMVREKQIPHFRVRRRIFFSMETINAWMRDQEQKSLEAM</sequence>
<dbReference type="InterPro" id="IPR010093">
    <property type="entry name" value="SinI_DNA-bd"/>
</dbReference>
<dbReference type="InterPro" id="IPR009061">
    <property type="entry name" value="DNA-bd_dom_put_sf"/>
</dbReference>
<reference evidence="2 3" key="2">
    <citation type="journal article" date="2016" name="Sci. Rep.">
        <title>A novel serine protease, Sep1, from Bacillus firmus DS-1 has nematicidal activity and degrades multiple intestinal-associated nematode proteins.</title>
        <authorList>
            <person name="Geng C."/>
            <person name="Nie X."/>
            <person name="Tang Z."/>
            <person name="Zhang Y."/>
            <person name="Lin J."/>
            <person name="Sun M."/>
            <person name="Peng D."/>
        </authorList>
    </citation>
    <scope>NUCLEOTIDE SEQUENCE [LARGE SCALE GENOMIC DNA]</scope>
    <source>
        <strain evidence="2 3">DS1</strain>
    </source>
</reference>
<dbReference type="eggNOG" id="ENOG5033AZZ">
    <property type="taxonomic scope" value="Bacteria"/>
</dbReference>
<evidence type="ECO:0000313" key="2">
    <source>
        <dbReference type="EMBL" id="EWG12715.1"/>
    </source>
</evidence>